<dbReference type="PANTHER" id="PTHR10170:SF10">
    <property type="entry name" value="HUNTINGTIN"/>
    <property type="match status" value="1"/>
</dbReference>
<dbReference type="OrthoDB" id="44867at2759"/>
<dbReference type="EMBL" id="UZAM01007756">
    <property type="protein sequence ID" value="VDP01205.1"/>
    <property type="molecule type" value="Genomic_DNA"/>
</dbReference>
<evidence type="ECO:0000313" key="3">
    <source>
        <dbReference type="WBParaSite" id="SBAD_0000361501-mRNA-1"/>
    </source>
</evidence>
<dbReference type="InterPro" id="IPR024613">
    <property type="entry name" value="Huntingtin_N_HEAT_rpt-2"/>
</dbReference>
<dbReference type="PANTHER" id="PTHR10170">
    <property type="entry name" value="HUNTINGTON DISEASE PROTEIN"/>
    <property type="match status" value="1"/>
</dbReference>
<dbReference type="WBParaSite" id="SBAD_0000361501-mRNA-1">
    <property type="protein sequence ID" value="SBAD_0000361501-mRNA-1"/>
    <property type="gene ID" value="SBAD_0000361501"/>
</dbReference>
<dbReference type="Proteomes" id="UP000270296">
    <property type="component" value="Unassembled WGS sequence"/>
</dbReference>
<evidence type="ECO:0000313" key="1">
    <source>
        <dbReference type="EMBL" id="VDP01205.1"/>
    </source>
</evidence>
<organism evidence="3">
    <name type="scientific">Soboliphyme baturini</name>
    <dbReference type="NCBI Taxonomy" id="241478"/>
    <lineage>
        <taxon>Eukaryota</taxon>
        <taxon>Metazoa</taxon>
        <taxon>Ecdysozoa</taxon>
        <taxon>Nematoda</taxon>
        <taxon>Enoplea</taxon>
        <taxon>Dorylaimia</taxon>
        <taxon>Dioctophymatida</taxon>
        <taxon>Dioctophymatoidea</taxon>
        <taxon>Soboliphymatidae</taxon>
        <taxon>Soboliphyme</taxon>
    </lineage>
</organism>
<dbReference type="Pfam" id="PF12372">
    <property type="entry name" value="Htt_N-HEAT"/>
    <property type="match status" value="1"/>
</dbReference>
<dbReference type="AlphaFoldDB" id="A0A183IIL1"/>
<reference evidence="3" key="1">
    <citation type="submission" date="2016-06" db="UniProtKB">
        <authorList>
            <consortium name="WormBaseParasite"/>
        </authorList>
    </citation>
    <scope>IDENTIFICATION</scope>
</reference>
<keyword evidence="2" id="KW-1185">Reference proteome</keyword>
<sequence>MVSRFHFGGNPFIIKLINHFNSCDTLNSLYFLHERFSAIHCLAYPFYDSQMSIGQAVDVTTETNASHLVAILIEALFSSKGYQKIGCLCALKELTQHFPPTRFKSSWFIVSSGKGIKALGLLKLLIEMMEVCPGENDPFLFYEVLFNLLGNLFCGCAELSVEQKTAIRRERFPLLEDEMLANVAFELLHYCIQILNMYWTIMQKSNVSTAFGTLTKGSFSNPIIPSVSRLKYSPTTKNEPKSTLEKQDQPIIFPSAKQKIEFSHLPGMAHLYETLQGAWSNYRNNLDEEVVDRFIGPLRAVLKCLCQILEVASFDDIATYVPDVLNYSTKIMFILPENFTLFIIQILKSLFGTNIALMKAQQTNIDSTSHPAFRSSSTLNVCCTGELEVFLLKMRTRFAQIMASFLTRHDFIEEFLPRQIGWFGNHCDRYVADLLQNPGLKAQLSEMIQLFQPVVVEALRLYNISVDVDFQCSVIDLLIHLLMVKVNYSALDPDHCILNVFNRQLEMIVESGCCEDDSLVSKIFLFFVLLHNETSKGESAVIEMPRLIQLAETLMTSESQTSTLGRNPRLAGCLCKSSNMKVLLDVVSELSQVSEFLAFELFYGIVTHFAGACDAAPISSLISNNLFNEVFVVLECDHLKRGSLSGSLSYLKDFIAKELETLVELIEEPSVEAFMQVACKSLDLAPVIFPFIERTLLGSDCEIQKQMKLIELLNGMPFNRFMCTMQTAIRCLQAPRFLVSKQCSVIAEEKLDILIRQPDKVLKFLANQASSIDSVCLSCQIVKAITCPDEITVLMGMFVPSTAVRYG</sequence>
<proteinExistence type="predicted"/>
<protein>
    <submittedName>
        <fullName evidence="1 3">Uncharacterized protein</fullName>
    </submittedName>
</protein>
<accession>A0A183IIL1</accession>
<dbReference type="InterPro" id="IPR028426">
    <property type="entry name" value="Huntingtin_fam"/>
</dbReference>
<reference evidence="1 2" key="2">
    <citation type="submission" date="2018-11" db="EMBL/GenBank/DDBJ databases">
        <authorList>
            <consortium name="Pathogen Informatics"/>
        </authorList>
    </citation>
    <scope>NUCLEOTIDE SEQUENCE [LARGE SCALE GENOMIC DNA]</scope>
</reference>
<evidence type="ECO:0000313" key="2">
    <source>
        <dbReference type="Proteomes" id="UP000270296"/>
    </source>
</evidence>
<dbReference type="GO" id="GO:0005737">
    <property type="term" value="C:cytoplasm"/>
    <property type="evidence" value="ECO:0007669"/>
    <property type="project" value="TreeGrafter"/>
</dbReference>
<name>A0A183IIL1_9BILA</name>
<gene>
    <name evidence="1" type="ORF">SBAD_LOCUS3456</name>
</gene>